<organism evidence="1 2">
    <name type="scientific">Candidatus Desantisbacteria bacterium CG1_02_38_46</name>
    <dbReference type="NCBI Taxonomy" id="1817893"/>
    <lineage>
        <taxon>Bacteria</taxon>
        <taxon>Candidatus Desantisiibacteriota</taxon>
    </lineage>
</organism>
<gene>
    <name evidence="1" type="ORF">AUJ66_07145</name>
</gene>
<evidence type="ECO:0008006" key="3">
    <source>
        <dbReference type="Google" id="ProtNLM"/>
    </source>
</evidence>
<accession>A0A1J4SC14</accession>
<comment type="caution">
    <text evidence="1">The sequence shown here is derived from an EMBL/GenBank/DDBJ whole genome shotgun (WGS) entry which is preliminary data.</text>
</comment>
<dbReference type="EMBL" id="MNUO01000108">
    <property type="protein sequence ID" value="OIN96204.1"/>
    <property type="molecule type" value="Genomic_DNA"/>
</dbReference>
<evidence type="ECO:0000313" key="1">
    <source>
        <dbReference type="EMBL" id="OIN96204.1"/>
    </source>
</evidence>
<proteinExistence type="predicted"/>
<evidence type="ECO:0000313" key="2">
    <source>
        <dbReference type="Proteomes" id="UP000182278"/>
    </source>
</evidence>
<reference evidence="1 2" key="1">
    <citation type="journal article" date="2016" name="Environ. Microbiol.">
        <title>Genomic resolution of a cold subsurface aquifer community provides metabolic insights for novel microbes adapted to high CO concentrations.</title>
        <authorList>
            <person name="Probst A.J."/>
            <person name="Castelle C.J."/>
            <person name="Singh A."/>
            <person name="Brown C.T."/>
            <person name="Anantharaman K."/>
            <person name="Sharon I."/>
            <person name="Hug L.A."/>
            <person name="Burstein D."/>
            <person name="Emerson J.B."/>
            <person name="Thomas B.C."/>
            <person name="Banfield J.F."/>
        </authorList>
    </citation>
    <scope>NUCLEOTIDE SEQUENCE [LARGE SCALE GENOMIC DNA]</scope>
    <source>
        <strain evidence="1">CG1_02_38_46</strain>
    </source>
</reference>
<dbReference type="STRING" id="1817893.AUJ66_07145"/>
<dbReference type="Proteomes" id="UP000182278">
    <property type="component" value="Unassembled WGS sequence"/>
</dbReference>
<name>A0A1J4SC14_9BACT</name>
<protein>
    <recommendedName>
        <fullName evidence="3">Peptidase A2 domain-containing protein</fullName>
    </recommendedName>
</protein>
<dbReference type="SUPFAM" id="SSF50630">
    <property type="entry name" value="Acid proteases"/>
    <property type="match status" value="1"/>
</dbReference>
<sequence>MKFPYLEVSKDNFVPIITFEICAGQRWIRLEAYIDSGATYSIFHVDTAGLLDIDYQEGKKILITVGDGGVIPVYLHKLPVRFAGLEFDAIVGFSKSLGVGFNLLGRAGFFEKFRICFNDRDKIVEATKLI</sequence>
<dbReference type="AlphaFoldDB" id="A0A1J4SC14"/>
<dbReference type="InterPro" id="IPR021109">
    <property type="entry name" value="Peptidase_aspartic_dom_sf"/>
</dbReference>